<feature type="transmembrane region" description="Helical" evidence="10">
    <location>
        <begin position="84"/>
        <end position="107"/>
    </location>
</feature>
<feature type="transmembrane region" description="Helical" evidence="10">
    <location>
        <begin position="55"/>
        <end position="77"/>
    </location>
</feature>
<dbReference type="EMBL" id="JAROAV010000008">
    <property type="protein sequence ID" value="MDF8263002.1"/>
    <property type="molecule type" value="Genomic_DNA"/>
</dbReference>
<evidence type="ECO:0000256" key="1">
    <source>
        <dbReference type="ARBA" id="ARBA00004651"/>
    </source>
</evidence>
<evidence type="ECO:0000259" key="11">
    <source>
        <dbReference type="PROSITE" id="PS50271"/>
    </source>
</evidence>
<keyword evidence="6" id="KW-0915">Sodium</keyword>
<keyword evidence="2" id="KW-0813">Transport</keyword>
<accession>A0ABT6C2F9</accession>
<dbReference type="InterPro" id="IPR001607">
    <property type="entry name" value="Znf_UBP"/>
</dbReference>
<feature type="transmembrane region" description="Helical" evidence="10">
    <location>
        <begin position="187"/>
        <end position="208"/>
    </location>
</feature>
<keyword evidence="13" id="KW-1185">Reference proteome</keyword>
<evidence type="ECO:0000313" key="12">
    <source>
        <dbReference type="EMBL" id="MDF8263002.1"/>
    </source>
</evidence>
<keyword evidence="5 10" id="KW-1133">Transmembrane helix</keyword>
<dbReference type="InterPro" id="IPR006153">
    <property type="entry name" value="Cation/H_exchanger_TM"/>
</dbReference>
<keyword evidence="8 10" id="KW-0472">Membrane</keyword>
<keyword evidence="4 10" id="KW-0812">Transmembrane</keyword>
<comment type="caution">
    <text evidence="12">The sequence shown here is derived from an EMBL/GenBank/DDBJ whole genome shotgun (WGS) entry which is preliminary data.</text>
</comment>
<comment type="subcellular location">
    <subcellularLocation>
        <location evidence="1">Cell membrane</location>
        <topology evidence="1">Multi-pass membrane protein</topology>
    </subcellularLocation>
</comment>
<evidence type="ECO:0000256" key="6">
    <source>
        <dbReference type="ARBA" id="ARBA00023053"/>
    </source>
</evidence>
<evidence type="ECO:0000256" key="4">
    <source>
        <dbReference type="ARBA" id="ARBA00022692"/>
    </source>
</evidence>
<dbReference type="PROSITE" id="PS50271">
    <property type="entry name" value="ZF_UBP"/>
    <property type="match status" value="1"/>
</dbReference>
<evidence type="ECO:0000256" key="9">
    <source>
        <dbReference type="ARBA" id="ARBA00023201"/>
    </source>
</evidence>
<dbReference type="RefSeq" id="WP_277190815.1">
    <property type="nucleotide sequence ID" value="NZ_JAROAV010000008.1"/>
</dbReference>
<name>A0ABT6C2F9_9MICO</name>
<proteinExistence type="predicted"/>
<dbReference type="PANTHER" id="PTHR10110:SF86">
    <property type="entry name" value="SODIUM_HYDROGEN EXCHANGER 7"/>
    <property type="match status" value="1"/>
</dbReference>
<evidence type="ECO:0000256" key="5">
    <source>
        <dbReference type="ARBA" id="ARBA00022989"/>
    </source>
</evidence>
<keyword evidence="9" id="KW-0739">Sodium transport</keyword>
<feature type="transmembrane region" description="Helical" evidence="10">
    <location>
        <begin position="311"/>
        <end position="339"/>
    </location>
</feature>
<keyword evidence="3" id="KW-1003">Cell membrane</keyword>
<dbReference type="PANTHER" id="PTHR10110">
    <property type="entry name" value="SODIUM/HYDROGEN EXCHANGER"/>
    <property type="match status" value="1"/>
</dbReference>
<reference evidence="12 13" key="1">
    <citation type="submission" date="2023-03" db="EMBL/GenBank/DDBJ databases">
        <title>YIM 133296 draft genome.</title>
        <authorList>
            <person name="Xiong L."/>
        </authorList>
    </citation>
    <scope>NUCLEOTIDE SEQUENCE [LARGE SCALE GENOMIC DNA]</scope>
    <source>
        <strain evidence="12 13">YIM 133296</strain>
    </source>
</reference>
<dbReference type="InterPro" id="IPR018422">
    <property type="entry name" value="Cation/H_exchanger_CPA1"/>
</dbReference>
<evidence type="ECO:0000256" key="10">
    <source>
        <dbReference type="SAM" id="Phobius"/>
    </source>
</evidence>
<dbReference type="Gene3D" id="3.30.40.10">
    <property type="entry name" value="Zinc/RING finger domain, C3HC4 (zinc finger)"/>
    <property type="match status" value="1"/>
</dbReference>
<dbReference type="Pfam" id="PF00999">
    <property type="entry name" value="Na_H_Exchanger"/>
    <property type="match status" value="1"/>
</dbReference>
<evidence type="ECO:0000256" key="8">
    <source>
        <dbReference type="ARBA" id="ARBA00023136"/>
    </source>
</evidence>
<dbReference type="InterPro" id="IPR013083">
    <property type="entry name" value="Znf_RING/FYVE/PHD"/>
</dbReference>
<dbReference type="Gene3D" id="6.10.140.1330">
    <property type="match status" value="1"/>
</dbReference>
<evidence type="ECO:0000313" key="13">
    <source>
        <dbReference type="Proteomes" id="UP001528912"/>
    </source>
</evidence>
<sequence>MHVAIPILLLAATVVVVATACRRVGLSAPLVLTALGAAASYLPWVPLPFAVEPEVILLGFLPPLLFAAASQTSLIDLNHNRQQILSLSVFLVLFTALGVGLVTWLLLHGWLGLDVTFPAALALGGVVAPPDAVAATAVARRIGLPRRVVTILEGESLFNDATALVTVRTSIALVAGGATVLTASRDFLIAAVGGAVVGLVAFKVIAWVRTHVTEPVTDVAISFLSPWLAYLPAEAVSAGGAHGSGVIAVVVCGVLLAHEAPTIQTAQSRVSERMNWSTIQFLLENMVFLLIGLQTHTIVDAVVKDENIGLVNALLVGLAVLVTVIVLRPLFVMPLALLWKLPVSRADPLSMREAAIISWAGMRGVVTLAAAFLLPADFAQREALVLIALIVAVGTLIVHGFSLGWLSRRLDLHGPDPREDALQSAQVTQAAVRAGRAELDRVLEDPDTPTVPEDIEQALRAQAERRANIAWERLGGGRDDSEAPTEAYRRLRTAMLQAERTKVLKMRDAGHLDHTVLRAVMDSLDVEESMIAAVGERQQSLDDRMLLTPEERQGGCEDLRDASSSVNPETFDECPDCIREGTTWVHLRLCLTCGHVGCCDSSVARHATRHYEESAHPVMRSFEPGEAWRWCFKHELLG</sequence>
<feature type="transmembrane region" description="Helical" evidence="10">
    <location>
        <begin position="384"/>
        <end position="406"/>
    </location>
</feature>
<evidence type="ECO:0000256" key="2">
    <source>
        <dbReference type="ARBA" id="ARBA00022448"/>
    </source>
</evidence>
<dbReference type="SUPFAM" id="SSF57850">
    <property type="entry name" value="RING/U-box"/>
    <property type="match status" value="1"/>
</dbReference>
<gene>
    <name evidence="12" type="ORF">P4R38_01930</name>
</gene>
<evidence type="ECO:0000256" key="3">
    <source>
        <dbReference type="ARBA" id="ARBA00022475"/>
    </source>
</evidence>
<keyword evidence="7" id="KW-0406">Ion transport</keyword>
<feature type="domain" description="UBP-type" evidence="11">
    <location>
        <begin position="554"/>
        <end position="638"/>
    </location>
</feature>
<feature type="transmembrane region" description="Helical" evidence="10">
    <location>
        <begin position="360"/>
        <end position="378"/>
    </location>
</feature>
<feature type="transmembrane region" description="Helical" evidence="10">
    <location>
        <begin position="239"/>
        <end position="258"/>
    </location>
</feature>
<dbReference type="Proteomes" id="UP001528912">
    <property type="component" value="Unassembled WGS sequence"/>
</dbReference>
<dbReference type="Pfam" id="PF02148">
    <property type="entry name" value="zf-UBP"/>
    <property type="match status" value="1"/>
</dbReference>
<evidence type="ECO:0000256" key="7">
    <source>
        <dbReference type="ARBA" id="ARBA00023065"/>
    </source>
</evidence>
<feature type="transmembrane region" description="Helical" evidence="10">
    <location>
        <begin position="119"/>
        <end position="140"/>
    </location>
</feature>
<organism evidence="12 13">
    <name type="scientific">Luteipulveratus flavus</name>
    <dbReference type="NCBI Taxonomy" id="3031728"/>
    <lineage>
        <taxon>Bacteria</taxon>
        <taxon>Bacillati</taxon>
        <taxon>Actinomycetota</taxon>
        <taxon>Actinomycetes</taxon>
        <taxon>Micrococcales</taxon>
        <taxon>Dermacoccaceae</taxon>
        <taxon>Luteipulveratus</taxon>
    </lineage>
</organism>
<protein>
    <submittedName>
        <fullName evidence="12">Cation:proton antiporter</fullName>
    </submittedName>
</protein>